<protein>
    <recommendedName>
        <fullName evidence="3">Deoxynucleoside kinase domain-containing protein</fullName>
    </recommendedName>
</protein>
<proteinExistence type="predicted"/>
<gene>
    <name evidence="1" type="ORF">SAMN04487884_10874</name>
</gene>
<dbReference type="EMBL" id="FOGJ01000008">
    <property type="protein sequence ID" value="SER62302.1"/>
    <property type="molecule type" value="Genomic_DNA"/>
</dbReference>
<dbReference type="Proteomes" id="UP000182584">
    <property type="component" value="Unassembled WGS sequence"/>
</dbReference>
<dbReference type="AlphaFoldDB" id="A0A1H9QPB7"/>
<accession>A0A1H9QPB7</accession>
<dbReference type="eggNOG" id="ENOG502ZBBD">
    <property type="taxonomic scope" value="Bacteria"/>
</dbReference>
<sequence length="254" mass="30117">MNYFVEGLQGSGKSTLVGKLSDKYKDHEAVREGDYSPVELAWCAYVSMDQYDSILEKYSEIRHLIEAKSVSEDGHMIICYTQIITDVPGFHRDLEQYEIYNGRRDFDEFKDIVLGRYRRWNTDKMIFECSLFQNTVEDMILYRCLSDEEIIDFYREVCKALEGKDMHIYYLKTENISESIDIIRKERSDDDGNEMWYPLMIRYFDESPYAKKYGVSGNEGLLAHLEHRQELELRMCQELFGDKCTILKSKEYDI</sequence>
<dbReference type="OrthoDB" id="8211253at2"/>
<dbReference type="InterPro" id="IPR027417">
    <property type="entry name" value="P-loop_NTPase"/>
</dbReference>
<evidence type="ECO:0000313" key="1">
    <source>
        <dbReference type="EMBL" id="SER62302.1"/>
    </source>
</evidence>
<organism evidence="1 2">
    <name type="scientific">Butyrivibrio fibrisolvens</name>
    <dbReference type="NCBI Taxonomy" id="831"/>
    <lineage>
        <taxon>Bacteria</taxon>
        <taxon>Bacillati</taxon>
        <taxon>Bacillota</taxon>
        <taxon>Clostridia</taxon>
        <taxon>Lachnospirales</taxon>
        <taxon>Lachnospiraceae</taxon>
        <taxon>Butyrivibrio</taxon>
    </lineage>
</organism>
<name>A0A1H9QPB7_BUTFI</name>
<evidence type="ECO:0000313" key="2">
    <source>
        <dbReference type="Proteomes" id="UP000182584"/>
    </source>
</evidence>
<dbReference type="SUPFAM" id="SSF52540">
    <property type="entry name" value="P-loop containing nucleoside triphosphate hydrolases"/>
    <property type="match status" value="1"/>
</dbReference>
<dbReference type="RefSeq" id="WP_074755471.1">
    <property type="nucleotide sequence ID" value="NZ_FOGJ01000008.1"/>
</dbReference>
<reference evidence="1 2" key="1">
    <citation type="submission" date="2016-10" db="EMBL/GenBank/DDBJ databases">
        <authorList>
            <person name="de Groot N.N."/>
        </authorList>
    </citation>
    <scope>NUCLEOTIDE SEQUENCE [LARGE SCALE GENOMIC DNA]</scope>
    <source>
        <strain evidence="1 2">AR40</strain>
    </source>
</reference>
<evidence type="ECO:0008006" key="3">
    <source>
        <dbReference type="Google" id="ProtNLM"/>
    </source>
</evidence>